<evidence type="ECO:0000313" key="2">
    <source>
        <dbReference type="EMBL" id="NNH71008.1"/>
    </source>
</evidence>
<keyword evidence="2" id="KW-0540">Nuclease</keyword>
<dbReference type="Proteomes" id="UP000586827">
    <property type="component" value="Unassembled WGS sequence"/>
</dbReference>
<dbReference type="Gene3D" id="1.10.30.50">
    <property type="match status" value="1"/>
</dbReference>
<dbReference type="CDD" id="cd00085">
    <property type="entry name" value="HNHc"/>
    <property type="match status" value="1"/>
</dbReference>
<comment type="caution">
    <text evidence="2">The sequence shown here is derived from an EMBL/GenBank/DDBJ whole genome shotgun (WGS) entry which is preliminary data.</text>
</comment>
<name>A0A849C076_9NOCA</name>
<protein>
    <submittedName>
        <fullName evidence="2">HNH endonuclease</fullName>
    </submittedName>
</protein>
<keyword evidence="3" id="KW-1185">Reference proteome</keyword>
<feature type="region of interest" description="Disordered" evidence="1">
    <location>
        <begin position="1"/>
        <end position="169"/>
    </location>
</feature>
<dbReference type="InterPro" id="IPR003615">
    <property type="entry name" value="HNH_nuc"/>
</dbReference>
<dbReference type="RefSeq" id="WP_157552510.1">
    <property type="nucleotide sequence ID" value="NZ_JABELX010000004.1"/>
</dbReference>
<dbReference type="GO" id="GO:0004519">
    <property type="term" value="F:endonuclease activity"/>
    <property type="evidence" value="ECO:0007669"/>
    <property type="project" value="UniProtKB-KW"/>
</dbReference>
<keyword evidence="2" id="KW-0255">Endonuclease</keyword>
<dbReference type="AlphaFoldDB" id="A0A849C076"/>
<evidence type="ECO:0000256" key="1">
    <source>
        <dbReference type="SAM" id="MobiDB-lite"/>
    </source>
</evidence>
<keyword evidence="2" id="KW-0378">Hydrolase</keyword>
<reference evidence="2 3" key="1">
    <citation type="submission" date="2020-05" db="EMBL/GenBank/DDBJ databases">
        <title>MicrobeNet Type strains.</title>
        <authorList>
            <person name="Nicholson A.C."/>
        </authorList>
    </citation>
    <scope>NUCLEOTIDE SEQUENCE [LARGE SCALE GENOMIC DNA]</scope>
    <source>
        <strain evidence="2 3">JCM 3224</strain>
    </source>
</reference>
<feature type="compositionally biased region" description="Polar residues" evidence="1">
    <location>
        <begin position="41"/>
        <end position="70"/>
    </location>
</feature>
<gene>
    <name evidence="2" type="ORF">HLB23_14235</name>
</gene>
<sequence>MIEPASGSGAQGVPNVIDGVHDQSVQGTPSEQNGLADPISIENSPTRGQDSTVSDDQSLPTTTPDSQTNAVAEVPDPSSITESRLGQLTTLKNAESGDDEPNEHIRGIDSAGATDIESDERGGLTDPETIEQTGNSNLQGMQVNSGLDQGSRIANSSPRGSNEMSKTTRIETVERQHTEAAEEDVQAVVATGAGDAESASESHDGHVLEIAPPLVEYTTEQWTEEAAKLAEYELDAAINDGLEISEPVRDGFAALRQEFLAVLDGDMQRGRSGNLLVPKGFNIDHIIDVQLGGDNAMENLQLLSSRVNTSLGARIAAAIDRQGLEIGDRILKVIYRER</sequence>
<feature type="compositionally biased region" description="Polar residues" evidence="1">
    <location>
        <begin position="78"/>
        <end position="93"/>
    </location>
</feature>
<evidence type="ECO:0000313" key="3">
    <source>
        <dbReference type="Proteomes" id="UP000586827"/>
    </source>
</evidence>
<proteinExistence type="predicted"/>
<organism evidence="2 3">
    <name type="scientific">Nocardia uniformis</name>
    <dbReference type="NCBI Taxonomy" id="53432"/>
    <lineage>
        <taxon>Bacteria</taxon>
        <taxon>Bacillati</taxon>
        <taxon>Actinomycetota</taxon>
        <taxon>Actinomycetes</taxon>
        <taxon>Mycobacteriales</taxon>
        <taxon>Nocardiaceae</taxon>
        <taxon>Nocardia</taxon>
    </lineage>
</organism>
<feature type="compositionally biased region" description="Polar residues" evidence="1">
    <location>
        <begin position="23"/>
        <end position="33"/>
    </location>
</feature>
<accession>A0A849C076</accession>
<dbReference type="EMBL" id="JABELX010000004">
    <property type="protein sequence ID" value="NNH71008.1"/>
    <property type="molecule type" value="Genomic_DNA"/>
</dbReference>
<feature type="compositionally biased region" description="Polar residues" evidence="1">
    <location>
        <begin position="130"/>
        <end position="165"/>
    </location>
</feature>